<reference evidence="1 2" key="1">
    <citation type="journal article" date="2021" name="Plant Biotechnol. J.">
        <title>Multi-omics assisted identification of the key and species-specific regulatory components of drought-tolerant mechanisms in Gossypium stocksii.</title>
        <authorList>
            <person name="Yu D."/>
            <person name="Ke L."/>
            <person name="Zhang D."/>
            <person name="Wu Y."/>
            <person name="Sun Y."/>
            <person name="Mei J."/>
            <person name="Sun J."/>
            <person name="Sun Y."/>
        </authorList>
    </citation>
    <scope>NUCLEOTIDE SEQUENCE [LARGE SCALE GENOMIC DNA]</scope>
    <source>
        <strain evidence="2">cv. E1</strain>
        <tissue evidence="1">Leaf</tissue>
    </source>
</reference>
<name>A0A9D3USZ4_9ROSI</name>
<dbReference type="OrthoDB" id="10644906at2759"/>
<keyword evidence="2" id="KW-1185">Reference proteome</keyword>
<evidence type="ECO:0000313" key="1">
    <source>
        <dbReference type="EMBL" id="KAH1055834.1"/>
    </source>
</evidence>
<sequence>MEELNRFFLMMIGYHLVLSKNKLWVQILPSQYKWEATLPFFRVIIVLGFEKEFVRLEIIFERAWDWSQFGHLISHDAVNTIATIVPPMENDLDDVHGWKWNPQRNFNVKSAYPLQADRDSRWKVMWKFNGGKGYGHSYGWHLA</sequence>
<protein>
    <submittedName>
        <fullName evidence="1">Uncharacterized protein</fullName>
    </submittedName>
</protein>
<dbReference type="EMBL" id="JAIQCV010000010">
    <property type="protein sequence ID" value="KAH1055834.1"/>
    <property type="molecule type" value="Genomic_DNA"/>
</dbReference>
<comment type="caution">
    <text evidence="1">The sequence shown here is derived from an EMBL/GenBank/DDBJ whole genome shotgun (WGS) entry which is preliminary data.</text>
</comment>
<evidence type="ECO:0000313" key="2">
    <source>
        <dbReference type="Proteomes" id="UP000828251"/>
    </source>
</evidence>
<accession>A0A9D3USZ4</accession>
<gene>
    <name evidence="1" type="ORF">J1N35_033899</name>
</gene>
<organism evidence="1 2">
    <name type="scientific">Gossypium stocksii</name>
    <dbReference type="NCBI Taxonomy" id="47602"/>
    <lineage>
        <taxon>Eukaryota</taxon>
        <taxon>Viridiplantae</taxon>
        <taxon>Streptophyta</taxon>
        <taxon>Embryophyta</taxon>
        <taxon>Tracheophyta</taxon>
        <taxon>Spermatophyta</taxon>
        <taxon>Magnoliopsida</taxon>
        <taxon>eudicotyledons</taxon>
        <taxon>Gunneridae</taxon>
        <taxon>Pentapetalae</taxon>
        <taxon>rosids</taxon>
        <taxon>malvids</taxon>
        <taxon>Malvales</taxon>
        <taxon>Malvaceae</taxon>
        <taxon>Malvoideae</taxon>
        <taxon>Gossypium</taxon>
    </lineage>
</organism>
<dbReference type="Proteomes" id="UP000828251">
    <property type="component" value="Unassembled WGS sequence"/>
</dbReference>
<dbReference type="AlphaFoldDB" id="A0A9D3USZ4"/>
<proteinExistence type="predicted"/>